<dbReference type="PANTHER" id="PTHR20854:SF4">
    <property type="entry name" value="INOSITOL-1-MONOPHOSPHATASE-RELATED"/>
    <property type="match status" value="1"/>
</dbReference>
<dbReference type="EC" id="3.1.3.25" evidence="4 10"/>
<evidence type="ECO:0000256" key="7">
    <source>
        <dbReference type="ARBA" id="ARBA00022801"/>
    </source>
</evidence>
<dbReference type="EMBL" id="FTOA01000001">
    <property type="protein sequence ID" value="SIS41921.1"/>
    <property type="molecule type" value="Genomic_DNA"/>
</dbReference>
<dbReference type="Pfam" id="PF00459">
    <property type="entry name" value="Inositol_P"/>
    <property type="match status" value="1"/>
</dbReference>
<dbReference type="PROSITE" id="PS00629">
    <property type="entry name" value="IMP_1"/>
    <property type="match status" value="1"/>
</dbReference>
<dbReference type="PRINTS" id="PR00377">
    <property type="entry name" value="IMPHPHTASES"/>
</dbReference>
<evidence type="ECO:0000256" key="10">
    <source>
        <dbReference type="RuleBase" id="RU364068"/>
    </source>
</evidence>
<name>A0A1N7IY46_9PROT</name>
<evidence type="ECO:0000256" key="4">
    <source>
        <dbReference type="ARBA" id="ARBA00013106"/>
    </source>
</evidence>
<dbReference type="PANTHER" id="PTHR20854">
    <property type="entry name" value="INOSITOL MONOPHOSPHATASE"/>
    <property type="match status" value="1"/>
</dbReference>
<dbReference type="AlphaFoldDB" id="A0A1N7IY46"/>
<keyword evidence="12" id="KW-1185">Reference proteome</keyword>
<evidence type="ECO:0000256" key="2">
    <source>
        <dbReference type="ARBA" id="ARBA00001946"/>
    </source>
</evidence>
<feature type="binding site" evidence="9">
    <location>
        <position position="71"/>
    </location>
    <ligand>
        <name>Mg(2+)</name>
        <dbReference type="ChEBI" id="CHEBI:18420"/>
        <label>1</label>
        <note>catalytic</note>
    </ligand>
</feature>
<protein>
    <recommendedName>
        <fullName evidence="5 10">Inositol-1-monophosphatase</fullName>
        <ecNumber evidence="4 10">3.1.3.25</ecNumber>
    </recommendedName>
</protein>
<comment type="cofactor">
    <cofactor evidence="2 9 10">
        <name>Mg(2+)</name>
        <dbReference type="ChEBI" id="CHEBI:18420"/>
    </cofactor>
</comment>
<evidence type="ECO:0000313" key="11">
    <source>
        <dbReference type="EMBL" id="SIS41921.1"/>
    </source>
</evidence>
<dbReference type="GO" id="GO:0046854">
    <property type="term" value="P:phosphatidylinositol phosphate biosynthetic process"/>
    <property type="evidence" value="ECO:0007669"/>
    <property type="project" value="InterPro"/>
</dbReference>
<sequence length="277" mass="30104">MALLRSPVLNVMVKAAEKAAKGLVRDFGELEQLQVSVKGVGDFVSAADLRSEKIIRHELEKARPGYGFLMEESGYTEGTDGVHRWIVDPLDGTTNFLHGIPHFAISIALEREGEIIAGLIYNPVTDDRFYAEKGTGAFFNDRRMRVSARRKMEESVIATGIPHRGRGDHMAYIKQLAKVMSTTAGIRRNGAASLDLAWTAAGRVDGFWEEGLAPWDVAAGVLMVREAGGYVSGLDSRDPVISGNILASNEPLHYALLKLLQTQQKPAGDTAAADKQG</sequence>
<dbReference type="GO" id="GO:0008934">
    <property type="term" value="F:inositol monophosphate 1-phosphatase activity"/>
    <property type="evidence" value="ECO:0007669"/>
    <property type="project" value="InterPro"/>
</dbReference>
<comment type="catalytic activity">
    <reaction evidence="1 10">
        <text>a myo-inositol phosphate + H2O = myo-inositol + phosphate</text>
        <dbReference type="Rhea" id="RHEA:24056"/>
        <dbReference type="ChEBI" id="CHEBI:15377"/>
        <dbReference type="ChEBI" id="CHEBI:17268"/>
        <dbReference type="ChEBI" id="CHEBI:43474"/>
        <dbReference type="ChEBI" id="CHEBI:84139"/>
        <dbReference type="EC" id="3.1.3.25"/>
    </reaction>
</comment>
<dbReference type="GO" id="GO:0007165">
    <property type="term" value="P:signal transduction"/>
    <property type="evidence" value="ECO:0007669"/>
    <property type="project" value="TreeGrafter"/>
</dbReference>
<dbReference type="InterPro" id="IPR020583">
    <property type="entry name" value="Inositol_monoP_metal-BS"/>
</dbReference>
<dbReference type="CDD" id="cd01639">
    <property type="entry name" value="IMPase"/>
    <property type="match status" value="1"/>
</dbReference>
<dbReference type="InterPro" id="IPR020550">
    <property type="entry name" value="Inositol_monophosphatase_CS"/>
</dbReference>
<evidence type="ECO:0000256" key="8">
    <source>
        <dbReference type="ARBA" id="ARBA00022842"/>
    </source>
</evidence>
<evidence type="ECO:0000256" key="1">
    <source>
        <dbReference type="ARBA" id="ARBA00001033"/>
    </source>
</evidence>
<feature type="binding site" evidence="9">
    <location>
        <position position="216"/>
    </location>
    <ligand>
        <name>Mg(2+)</name>
        <dbReference type="ChEBI" id="CHEBI:18420"/>
        <label>1</label>
        <note>catalytic</note>
    </ligand>
</feature>
<reference evidence="11 12" key="1">
    <citation type="submission" date="2017-01" db="EMBL/GenBank/DDBJ databases">
        <authorList>
            <person name="Mah S.A."/>
            <person name="Swanson W.J."/>
            <person name="Moy G.W."/>
            <person name="Vacquier V.D."/>
        </authorList>
    </citation>
    <scope>NUCLEOTIDE SEQUENCE [LARGE SCALE GENOMIC DNA]</scope>
    <source>
        <strain evidence="11 12">DSM 11589</strain>
    </source>
</reference>
<gene>
    <name evidence="11" type="ORF">SAMN05421779_101736</name>
</gene>
<evidence type="ECO:0000256" key="3">
    <source>
        <dbReference type="ARBA" id="ARBA00009759"/>
    </source>
</evidence>
<dbReference type="SUPFAM" id="SSF56655">
    <property type="entry name" value="Carbohydrate phosphatase"/>
    <property type="match status" value="1"/>
</dbReference>
<dbReference type="GO" id="GO:0046872">
    <property type="term" value="F:metal ion binding"/>
    <property type="evidence" value="ECO:0007669"/>
    <property type="project" value="UniProtKB-KW"/>
</dbReference>
<evidence type="ECO:0000313" key="12">
    <source>
        <dbReference type="Proteomes" id="UP000185678"/>
    </source>
</evidence>
<feature type="binding site" evidence="9">
    <location>
        <position position="90"/>
    </location>
    <ligand>
        <name>Mg(2+)</name>
        <dbReference type="ChEBI" id="CHEBI:18420"/>
        <label>2</label>
    </ligand>
</feature>
<dbReference type="InterPro" id="IPR033942">
    <property type="entry name" value="IMPase"/>
</dbReference>
<dbReference type="STRING" id="80876.SAMN05421779_101736"/>
<dbReference type="InterPro" id="IPR022337">
    <property type="entry name" value="Inositol_monophosphatase_SuhB"/>
</dbReference>
<dbReference type="PRINTS" id="PR01959">
    <property type="entry name" value="SBIMPHPHTASE"/>
</dbReference>
<keyword evidence="6 9" id="KW-0479">Metal-binding</keyword>
<keyword evidence="7 10" id="KW-0378">Hydrolase</keyword>
<dbReference type="PROSITE" id="PS00630">
    <property type="entry name" value="IMP_2"/>
    <property type="match status" value="1"/>
</dbReference>
<dbReference type="Gene3D" id="3.40.190.80">
    <property type="match status" value="1"/>
</dbReference>
<dbReference type="Gene3D" id="3.30.540.10">
    <property type="entry name" value="Fructose-1,6-Bisphosphatase, subunit A, domain 1"/>
    <property type="match status" value="1"/>
</dbReference>
<evidence type="ECO:0000256" key="9">
    <source>
        <dbReference type="PIRSR" id="PIRSR600760-2"/>
    </source>
</evidence>
<evidence type="ECO:0000256" key="6">
    <source>
        <dbReference type="ARBA" id="ARBA00022723"/>
    </source>
</evidence>
<feature type="binding site" evidence="9">
    <location>
        <position position="88"/>
    </location>
    <ligand>
        <name>Mg(2+)</name>
        <dbReference type="ChEBI" id="CHEBI:18420"/>
        <label>1</label>
        <note>catalytic</note>
    </ligand>
</feature>
<dbReference type="RefSeq" id="WP_076398787.1">
    <property type="nucleotide sequence ID" value="NZ_FTOA01000001.1"/>
</dbReference>
<feature type="binding site" evidence="9">
    <location>
        <position position="91"/>
    </location>
    <ligand>
        <name>Mg(2+)</name>
        <dbReference type="ChEBI" id="CHEBI:18420"/>
        <label>1</label>
        <note>catalytic</note>
    </ligand>
</feature>
<dbReference type="OrthoDB" id="9785695at2"/>
<organism evidence="11 12">
    <name type="scientific">Insolitispirillum peregrinum</name>
    <dbReference type="NCBI Taxonomy" id="80876"/>
    <lineage>
        <taxon>Bacteria</taxon>
        <taxon>Pseudomonadati</taxon>
        <taxon>Pseudomonadota</taxon>
        <taxon>Alphaproteobacteria</taxon>
        <taxon>Rhodospirillales</taxon>
        <taxon>Novispirillaceae</taxon>
        <taxon>Insolitispirillum</taxon>
    </lineage>
</organism>
<dbReference type="Proteomes" id="UP000185678">
    <property type="component" value="Unassembled WGS sequence"/>
</dbReference>
<dbReference type="InterPro" id="IPR000760">
    <property type="entry name" value="Inositol_monophosphatase-like"/>
</dbReference>
<evidence type="ECO:0000256" key="5">
    <source>
        <dbReference type="ARBA" id="ARBA00019784"/>
    </source>
</evidence>
<keyword evidence="8 9" id="KW-0460">Magnesium</keyword>
<proteinExistence type="inferred from homology"/>
<comment type="similarity">
    <text evidence="3 10">Belongs to the inositol monophosphatase superfamily.</text>
</comment>
<accession>A0A1N7IY46</accession>
<dbReference type="FunFam" id="3.30.540.10:FF:000003">
    <property type="entry name" value="Inositol-1-monophosphatase"/>
    <property type="match status" value="1"/>
</dbReference>
<dbReference type="GO" id="GO:0006020">
    <property type="term" value="P:inositol metabolic process"/>
    <property type="evidence" value="ECO:0007669"/>
    <property type="project" value="TreeGrafter"/>
</dbReference>